<evidence type="ECO:0000313" key="4">
    <source>
        <dbReference type="Proteomes" id="UP000500938"/>
    </source>
</evidence>
<dbReference type="KEGG" id="ggr:HKW67_08210"/>
<name>A0A6M4IP31_9BACT</name>
<keyword evidence="2" id="KW-0732">Signal</keyword>
<proteinExistence type="predicted"/>
<evidence type="ECO:0000256" key="1">
    <source>
        <dbReference type="SAM" id="MobiDB-lite"/>
    </source>
</evidence>
<dbReference type="AlphaFoldDB" id="A0A6M4IP31"/>
<organism evidence="3 4">
    <name type="scientific">Gemmatimonas groenlandica</name>
    <dbReference type="NCBI Taxonomy" id="2732249"/>
    <lineage>
        <taxon>Bacteria</taxon>
        <taxon>Pseudomonadati</taxon>
        <taxon>Gemmatimonadota</taxon>
        <taxon>Gemmatimonadia</taxon>
        <taxon>Gemmatimonadales</taxon>
        <taxon>Gemmatimonadaceae</taxon>
        <taxon>Gemmatimonas</taxon>
    </lineage>
</organism>
<dbReference type="Proteomes" id="UP000500938">
    <property type="component" value="Chromosome"/>
</dbReference>
<gene>
    <name evidence="3" type="ORF">HKW67_08210</name>
</gene>
<protein>
    <submittedName>
        <fullName evidence="3">Uncharacterized protein</fullName>
    </submittedName>
</protein>
<feature type="chain" id="PRO_5026652194" evidence="2">
    <location>
        <begin position="23"/>
        <end position="159"/>
    </location>
</feature>
<reference evidence="3 4" key="1">
    <citation type="submission" date="2020-05" db="EMBL/GenBank/DDBJ databases">
        <title>Complete genome sequence of Gemmatimonas greenlandica TET16.</title>
        <authorList>
            <person name="Zeng Y."/>
        </authorList>
    </citation>
    <scope>NUCLEOTIDE SEQUENCE [LARGE SCALE GENOMIC DNA]</scope>
    <source>
        <strain evidence="3 4">TET16</strain>
    </source>
</reference>
<evidence type="ECO:0000313" key="3">
    <source>
        <dbReference type="EMBL" id="QJR35489.1"/>
    </source>
</evidence>
<dbReference type="RefSeq" id="WP_171224919.1">
    <property type="nucleotide sequence ID" value="NZ_CP053085.1"/>
</dbReference>
<sequence length="159" mass="17170">MNRALRSFLLALVCAVAAWSLARTKGASPPTLPTPASAPASVPATAPINQQSSETNPVGFRPIGFRSSARLVEHYEKHGREFGSVSQAQYLQLAQQLRDAPVGGDILEVVRQSDGVVSRFDKGSGAFLAADPDGTIRTFFKPNDGEAYFRRQARRSPRS</sequence>
<evidence type="ECO:0000256" key="2">
    <source>
        <dbReference type="SAM" id="SignalP"/>
    </source>
</evidence>
<dbReference type="EMBL" id="CP053085">
    <property type="protein sequence ID" value="QJR35489.1"/>
    <property type="molecule type" value="Genomic_DNA"/>
</dbReference>
<accession>A0A6M4IP31</accession>
<feature type="compositionally biased region" description="Low complexity" evidence="1">
    <location>
        <begin position="34"/>
        <end position="47"/>
    </location>
</feature>
<feature type="region of interest" description="Disordered" evidence="1">
    <location>
        <begin position="26"/>
        <end position="61"/>
    </location>
</feature>
<keyword evidence="4" id="KW-1185">Reference proteome</keyword>
<feature type="signal peptide" evidence="2">
    <location>
        <begin position="1"/>
        <end position="22"/>
    </location>
</feature>